<keyword evidence="3" id="KW-1185">Reference proteome</keyword>
<evidence type="ECO:0000256" key="1">
    <source>
        <dbReference type="SAM" id="Phobius"/>
    </source>
</evidence>
<dbReference type="AlphaFoldDB" id="A0ABD0PMB9"/>
<evidence type="ECO:0000313" key="3">
    <source>
        <dbReference type="Proteomes" id="UP001529510"/>
    </source>
</evidence>
<keyword evidence="1" id="KW-1133">Transmembrane helix</keyword>
<feature type="non-terminal residue" evidence="2">
    <location>
        <position position="1"/>
    </location>
</feature>
<sequence length="55" mass="6100">FLRAQRQAETRGSILTAALQLQKRQQRTITVIIATAIISLAITRIVISLNDTPLL</sequence>
<protein>
    <submittedName>
        <fullName evidence="2">Uncharacterized protein</fullName>
    </submittedName>
</protein>
<evidence type="ECO:0000313" key="2">
    <source>
        <dbReference type="EMBL" id="KAL0174865.1"/>
    </source>
</evidence>
<dbReference type="EMBL" id="JAMKFB020000015">
    <property type="protein sequence ID" value="KAL0174865.1"/>
    <property type="molecule type" value="Genomic_DNA"/>
</dbReference>
<reference evidence="2 3" key="1">
    <citation type="submission" date="2024-05" db="EMBL/GenBank/DDBJ databases">
        <title>Genome sequencing and assembly of Indian major carp, Cirrhinus mrigala (Hamilton, 1822).</title>
        <authorList>
            <person name="Mohindra V."/>
            <person name="Chowdhury L.M."/>
            <person name="Lal K."/>
            <person name="Jena J.K."/>
        </authorList>
    </citation>
    <scope>NUCLEOTIDE SEQUENCE [LARGE SCALE GENOMIC DNA]</scope>
    <source>
        <strain evidence="2">CM1030</strain>
        <tissue evidence="2">Blood</tissue>
    </source>
</reference>
<comment type="caution">
    <text evidence="2">The sequence shown here is derived from an EMBL/GenBank/DDBJ whole genome shotgun (WGS) entry which is preliminary data.</text>
</comment>
<accession>A0ABD0PMB9</accession>
<proteinExistence type="predicted"/>
<name>A0ABD0PMB9_CIRMR</name>
<organism evidence="2 3">
    <name type="scientific">Cirrhinus mrigala</name>
    <name type="common">Mrigala</name>
    <dbReference type="NCBI Taxonomy" id="683832"/>
    <lineage>
        <taxon>Eukaryota</taxon>
        <taxon>Metazoa</taxon>
        <taxon>Chordata</taxon>
        <taxon>Craniata</taxon>
        <taxon>Vertebrata</taxon>
        <taxon>Euteleostomi</taxon>
        <taxon>Actinopterygii</taxon>
        <taxon>Neopterygii</taxon>
        <taxon>Teleostei</taxon>
        <taxon>Ostariophysi</taxon>
        <taxon>Cypriniformes</taxon>
        <taxon>Cyprinidae</taxon>
        <taxon>Labeoninae</taxon>
        <taxon>Labeonini</taxon>
        <taxon>Cirrhinus</taxon>
    </lineage>
</organism>
<keyword evidence="1" id="KW-0812">Transmembrane</keyword>
<keyword evidence="1" id="KW-0472">Membrane</keyword>
<feature type="transmembrane region" description="Helical" evidence="1">
    <location>
        <begin position="29"/>
        <end position="47"/>
    </location>
</feature>
<feature type="non-terminal residue" evidence="2">
    <location>
        <position position="55"/>
    </location>
</feature>
<dbReference type="Proteomes" id="UP001529510">
    <property type="component" value="Unassembled WGS sequence"/>
</dbReference>
<gene>
    <name evidence="2" type="ORF">M9458_030833</name>
</gene>